<dbReference type="CDD" id="cd06261">
    <property type="entry name" value="TM_PBP2"/>
    <property type="match status" value="1"/>
</dbReference>
<reference evidence="12" key="1">
    <citation type="submission" date="2016-10" db="EMBL/GenBank/DDBJ databases">
        <authorList>
            <person name="Varghese N."/>
            <person name="Submissions S."/>
        </authorList>
    </citation>
    <scope>NUCLEOTIDE SEQUENCE [LARGE SCALE GENOMIC DNA]</scope>
    <source>
        <strain evidence="12">DSM 18579</strain>
    </source>
</reference>
<feature type="transmembrane region" description="Helical" evidence="9">
    <location>
        <begin position="114"/>
        <end position="138"/>
    </location>
</feature>
<organism evidence="11 12">
    <name type="scientific">Thorsellia anophelis DSM 18579</name>
    <dbReference type="NCBI Taxonomy" id="1123402"/>
    <lineage>
        <taxon>Bacteria</taxon>
        <taxon>Pseudomonadati</taxon>
        <taxon>Pseudomonadota</taxon>
        <taxon>Gammaproteobacteria</taxon>
        <taxon>Enterobacterales</taxon>
        <taxon>Thorselliaceae</taxon>
        <taxon>Thorsellia</taxon>
    </lineage>
</organism>
<evidence type="ECO:0000256" key="7">
    <source>
        <dbReference type="ARBA" id="ARBA00023136"/>
    </source>
</evidence>
<keyword evidence="4" id="KW-0997">Cell inner membrane</keyword>
<dbReference type="InterPro" id="IPR000515">
    <property type="entry name" value="MetI-like"/>
</dbReference>
<feature type="transmembrane region" description="Helical" evidence="9">
    <location>
        <begin position="183"/>
        <end position="202"/>
    </location>
</feature>
<feature type="domain" description="ABC transmembrane type-1" evidence="10">
    <location>
        <begin position="74"/>
        <end position="302"/>
    </location>
</feature>
<comment type="similarity">
    <text evidence="8">Belongs to the binding-protein-dependent transport system permease family. OppBC subfamily.</text>
</comment>
<name>A0A1I0EN14_9GAMM</name>
<dbReference type="PANTHER" id="PTHR43163">
    <property type="entry name" value="DIPEPTIDE TRANSPORT SYSTEM PERMEASE PROTEIN DPPB-RELATED"/>
    <property type="match status" value="1"/>
</dbReference>
<evidence type="ECO:0000313" key="11">
    <source>
        <dbReference type="EMBL" id="SET46657.1"/>
    </source>
</evidence>
<evidence type="ECO:0000256" key="2">
    <source>
        <dbReference type="ARBA" id="ARBA00022448"/>
    </source>
</evidence>
<feature type="transmembrane region" description="Helical" evidence="9">
    <location>
        <begin position="241"/>
        <end position="263"/>
    </location>
</feature>
<evidence type="ECO:0000313" key="12">
    <source>
        <dbReference type="Proteomes" id="UP000242642"/>
    </source>
</evidence>
<protein>
    <submittedName>
        <fullName evidence="11">Cationic peptide transport system permease protein</fullName>
    </submittedName>
</protein>
<dbReference type="EMBL" id="FOHV01000029">
    <property type="protein sequence ID" value="SET46657.1"/>
    <property type="molecule type" value="Genomic_DNA"/>
</dbReference>
<evidence type="ECO:0000256" key="5">
    <source>
        <dbReference type="ARBA" id="ARBA00022692"/>
    </source>
</evidence>
<dbReference type="RefSeq" id="WP_093321579.1">
    <property type="nucleotide sequence ID" value="NZ_FOHV01000029.1"/>
</dbReference>
<feature type="transmembrane region" description="Helical" evidence="9">
    <location>
        <begin position="80"/>
        <end position="102"/>
    </location>
</feature>
<evidence type="ECO:0000256" key="9">
    <source>
        <dbReference type="RuleBase" id="RU363032"/>
    </source>
</evidence>
<evidence type="ECO:0000256" key="4">
    <source>
        <dbReference type="ARBA" id="ARBA00022519"/>
    </source>
</evidence>
<accession>A0A1I0EN14</accession>
<keyword evidence="5 9" id="KW-0812">Transmembrane</keyword>
<dbReference type="Pfam" id="PF00528">
    <property type="entry name" value="BPD_transp_1"/>
    <property type="match status" value="1"/>
</dbReference>
<evidence type="ECO:0000256" key="6">
    <source>
        <dbReference type="ARBA" id="ARBA00022989"/>
    </source>
</evidence>
<keyword evidence="12" id="KW-1185">Reference proteome</keyword>
<sequence>MIPFLLQRTLLLSVTLCLLIIISFSISWLPSDAPLESKPFFDALKYYLTMLSSGDLGTSSVSEQSILEQLLEVFPATIELALLSFIVALALGIPLGVLSGLLEDSFIDRFLRVFSLIGFSLPVLWLGLLLILFFSLTYESLPLSGRLDWRYEIPYQTGFLFFDLWQIPNPLRQAVIEDMFKHLLLPVITLTLAPLAEITYLVRNNCIEINNTLFVRAAKTRRISSFALIRRHILPNAIPQLIPRFGSLFSSMLTMAIITEYVFTWPGIGRWLINSIRQDDYGSISAGVLAIGLFVIIVNTLTNIFAVLLSPSKAKEWQTLG</sequence>
<dbReference type="GO" id="GO:0005886">
    <property type="term" value="C:plasma membrane"/>
    <property type="evidence" value="ECO:0007669"/>
    <property type="project" value="UniProtKB-SubCell"/>
</dbReference>
<dbReference type="PANTHER" id="PTHR43163:SF4">
    <property type="entry name" value="PUTRESCINE EXPORT SYSTEM PERMEASE PROTEIN SAPB"/>
    <property type="match status" value="1"/>
</dbReference>
<feature type="transmembrane region" description="Helical" evidence="9">
    <location>
        <begin position="9"/>
        <end position="29"/>
    </location>
</feature>
<dbReference type="STRING" id="1123402.SAMN02583745_02448"/>
<evidence type="ECO:0000256" key="1">
    <source>
        <dbReference type="ARBA" id="ARBA00004429"/>
    </source>
</evidence>
<feature type="transmembrane region" description="Helical" evidence="9">
    <location>
        <begin position="283"/>
        <end position="309"/>
    </location>
</feature>
<keyword evidence="7 9" id="KW-0472">Membrane</keyword>
<keyword evidence="3" id="KW-1003">Cell membrane</keyword>
<dbReference type="InterPro" id="IPR035906">
    <property type="entry name" value="MetI-like_sf"/>
</dbReference>
<dbReference type="SUPFAM" id="SSF161098">
    <property type="entry name" value="MetI-like"/>
    <property type="match status" value="1"/>
</dbReference>
<comment type="subcellular location">
    <subcellularLocation>
        <location evidence="1">Cell inner membrane</location>
        <topology evidence="1">Multi-pass membrane protein</topology>
    </subcellularLocation>
    <subcellularLocation>
        <location evidence="9">Cell membrane</location>
        <topology evidence="9">Multi-pass membrane protein</topology>
    </subcellularLocation>
</comment>
<gene>
    <name evidence="11" type="ORF">SAMN02583745_02448</name>
</gene>
<proteinExistence type="inferred from homology"/>
<dbReference type="OrthoDB" id="9805855at2"/>
<keyword evidence="6 9" id="KW-1133">Transmembrane helix</keyword>
<dbReference type="Proteomes" id="UP000242642">
    <property type="component" value="Unassembled WGS sequence"/>
</dbReference>
<evidence type="ECO:0000256" key="8">
    <source>
        <dbReference type="ARBA" id="ARBA00024202"/>
    </source>
</evidence>
<evidence type="ECO:0000259" key="10">
    <source>
        <dbReference type="PROSITE" id="PS50928"/>
    </source>
</evidence>
<keyword evidence="2 9" id="KW-0813">Transport</keyword>
<dbReference type="PROSITE" id="PS50928">
    <property type="entry name" value="ABC_TM1"/>
    <property type="match status" value="1"/>
</dbReference>
<dbReference type="AlphaFoldDB" id="A0A1I0EN14"/>
<dbReference type="GO" id="GO:0071916">
    <property type="term" value="F:dipeptide transmembrane transporter activity"/>
    <property type="evidence" value="ECO:0007669"/>
    <property type="project" value="TreeGrafter"/>
</dbReference>
<evidence type="ECO:0000256" key="3">
    <source>
        <dbReference type="ARBA" id="ARBA00022475"/>
    </source>
</evidence>
<dbReference type="Gene3D" id="1.10.3720.10">
    <property type="entry name" value="MetI-like"/>
    <property type="match status" value="1"/>
</dbReference>